<evidence type="ECO:0000256" key="12">
    <source>
        <dbReference type="ARBA" id="ARBA00023277"/>
    </source>
</evidence>
<dbReference type="GO" id="GO:0008422">
    <property type="term" value="F:beta-glucosidase activity"/>
    <property type="evidence" value="ECO:0007669"/>
    <property type="project" value="UniProtKB-EC"/>
</dbReference>
<dbReference type="InterPro" id="IPR001764">
    <property type="entry name" value="Glyco_hydro_3_N"/>
</dbReference>
<dbReference type="InterPro" id="IPR002772">
    <property type="entry name" value="Glyco_hydro_3_C"/>
</dbReference>
<name>U4LIL3_PYROM</name>
<dbReference type="InterPro" id="IPR050288">
    <property type="entry name" value="Cellulose_deg_GH3"/>
</dbReference>
<evidence type="ECO:0000256" key="10">
    <source>
        <dbReference type="ARBA" id="ARBA00023136"/>
    </source>
</evidence>
<keyword evidence="19" id="KW-1185">Reference proteome</keyword>
<dbReference type="InterPro" id="IPR013783">
    <property type="entry name" value="Ig-like_fold"/>
</dbReference>
<evidence type="ECO:0000256" key="14">
    <source>
        <dbReference type="ARBA" id="ARBA00023326"/>
    </source>
</evidence>
<evidence type="ECO:0000259" key="17">
    <source>
        <dbReference type="SMART" id="SM01217"/>
    </source>
</evidence>
<evidence type="ECO:0000313" key="19">
    <source>
        <dbReference type="Proteomes" id="UP000018144"/>
    </source>
</evidence>
<evidence type="ECO:0000256" key="8">
    <source>
        <dbReference type="ARBA" id="ARBA00022968"/>
    </source>
</evidence>
<comment type="pathway">
    <text evidence="3 16">Glycan metabolism; cellulose degradation.</text>
</comment>
<dbReference type="FunFam" id="3.20.20.300:FF:000002">
    <property type="entry name" value="Probable beta-glucosidase"/>
    <property type="match status" value="1"/>
</dbReference>
<keyword evidence="11" id="KW-0325">Glycoprotein</keyword>
<reference evidence="18 19" key="1">
    <citation type="journal article" date="2013" name="PLoS Genet.">
        <title>The genome and development-dependent transcriptomes of Pyronema confluens: a window into fungal evolution.</title>
        <authorList>
            <person name="Traeger S."/>
            <person name="Altegoer F."/>
            <person name="Freitag M."/>
            <person name="Gabaldon T."/>
            <person name="Kempken F."/>
            <person name="Kumar A."/>
            <person name="Marcet-Houben M."/>
            <person name="Poggeler S."/>
            <person name="Stajich J.E."/>
            <person name="Nowrousian M."/>
        </authorList>
    </citation>
    <scope>NUCLEOTIDE SEQUENCE [LARGE SCALE GENOMIC DNA]</scope>
    <source>
        <strain evidence="19">CBS 100304</strain>
        <tissue evidence="18">Vegetative mycelium</tissue>
    </source>
</reference>
<dbReference type="Proteomes" id="UP000018144">
    <property type="component" value="Unassembled WGS sequence"/>
</dbReference>
<dbReference type="Gene3D" id="2.60.40.10">
    <property type="entry name" value="Immunoglobulins"/>
    <property type="match status" value="1"/>
</dbReference>
<dbReference type="GO" id="GO:0030245">
    <property type="term" value="P:cellulose catabolic process"/>
    <property type="evidence" value="ECO:0007669"/>
    <property type="project" value="UniProtKB-UniPathway"/>
</dbReference>
<proteinExistence type="inferred from homology"/>
<dbReference type="InterPro" id="IPR026891">
    <property type="entry name" value="Fn3-like"/>
</dbReference>
<comment type="catalytic activity">
    <reaction evidence="1 16">
        <text>Hydrolysis of terminal, non-reducing beta-D-glucosyl residues with release of beta-D-glucose.</text>
        <dbReference type="EC" id="3.2.1.21"/>
    </reaction>
</comment>
<dbReference type="PROSITE" id="PS00775">
    <property type="entry name" value="GLYCOSYL_HYDROL_F3"/>
    <property type="match status" value="1"/>
</dbReference>
<evidence type="ECO:0000256" key="3">
    <source>
        <dbReference type="ARBA" id="ARBA00004987"/>
    </source>
</evidence>
<dbReference type="InterPro" id="IPR019800">
    <property type="entry name" value="Glyco_hydro_3_AS"/>
</dbReference>
<feature type="domain" description="Fibronectin type III-like" evidence="17">
    <location>
        <begin position="722"/>
        <end position="798"/>
    </location>
</feature>
<dbReference type="EC" id="3.2.1.21" evidence="16"/>
<dbReference type="OrthoDB" id="416222at2759"/>
<evidence type="ECO:0000256" key="1">
    <source>
        <dbReference type="ARBA" id="ARBA00000448"/>
    </source>
</evidence>
<evidence type="ECO:0000313" key="18">
    <source>
        <dbReference type="EMBL" id="CCX31362.1"/>
    </source>
</evidence>
<evidence type="ECO:0000256" key="2">
    <source>
        <dbReference type="ARBA" id="ARBA00004401"/>
    </source>
</evidence>
<dbReference type="GO" id="GO:0005886">
    <property type="term" value="C:plasma membrane"/>
    <property type="evidence" value="ECO:0007669"/>
    <property type="project" value="UniProtKB-SubCell"/>
</dbReference>
<gene>
    <name evidence="18" type="ORF">PCON_10663</name>
</gene>
<evidence type="ECO:0000256" key="4">
    <source>
        <dbReference type="ARBA" id="ARBA00005336"/>
    </source>
</evidence>
<comment type="similarity">
    <text evidence="4 16">Belongs to the glycosyl hydrolase 3 family.</text>
</comment>
<sequence>MVSKMSLAEKINITTGTGWQMGPCVGNTGSADSVGFPGLCLQDGPLGVRFADSVTVFPAGITVASTWDRDLMFKRGQALGAEMRGKGVNVMLGPAMMGNRMPAGGRNWEGFGADPVLSGVAVGETVKGIQGEGVIACAKHYIGNEQEIFRQAVEARGQNWAVDEAISANIGGRALREIYAWPFMDAVESGVGSVMCSYNQINNSYACQNSYLLNGLLKDEMNFQGFVVSDWIAQRSGVASALAGLDMTMPGDGRVFADGGSYWGSELTTAVLNSSVPLSRVDDMALRIVAAWYSMGQDSSSYPRPNFSSWFRLPQGPQYFGSDDIGKKAGITINNYTNVKSNHSSLARQIAAESIVLLKNTNNTLPFGSGSNARRSLMVLGEGAMGNKNGVNSCIDRGCNDGTLGQGWGSGSVEYSSFYSPLEAIQEKAREDGTLVSYVTSEADHNRIYATVASYPNSTCIVFASADSGEGYLAAEGHHGDRNDLKLWHNGDRLIQGVASMCKDTVVVIHAVGPVDMESFIEHPNVTAVVLANLPGQEAGSSLTDVLWGGVNPSGRLPYTIGRRLADYGPGGQVMYTPNHPIPQQDFDEGLYIDYRHFDKFNIIPRFDFGFGMSYTTFEFSDINIEVVKTPTEFLPTRNGTVQPPKINSTIPDAKEMLFPADITQIHKYVYPYLSSSSGITRDNTPQPSASTRSLVDTDKLFTSLLKVRAKVKNNGAVAGKAVAQLYMSYPNSTGVDFPVQVLRGFVKVQVEVNQTVDVSFDLMWRDLGYYDEEKGAWRLPVEGGKWGGYKFMVKSSSRGDGVEKDMNREDVGK</sequence>
<keyword evidence="8" id="KW-0735">Signal-anchor</keyword>
<keyword evidence="7 16" id="KW-0378">Hydrolase</keyword>
<evidence type="ECO:0000256" key="7">
    <source>
        <dbReference type="ARBA" id="ARBA00022801"/>
    </source>
</evidence>
<dbReference type="Gene3D" id="3.40.50.1700">
    <property type="entry name" value="Glycoside hydrolase family 3 C-terminal domain"/>
    <property type="match status" value="1"/>
</dbReference>
<dbReference type="FunFam" id="3.40.50.1700:FF:000003">
    <property type="entry name" value="Probable beta-glucosidase"/>
    <property type="match status" value="1"/>
</dbReference>
<dbReference type="PRINTS" id="PR00133">
    <property type="entry name" value="GLHYDRLASE3"/>
</dbReference>
<evidence type="ECO:0000256" key="16">
    <source>
        <dbReference type="RuleBase" id="RU361161"/>
    </source>
</evidence>
<keyword evidence="5" id="KW-1003">Cell membrane</keyword>
<dbReference type="InterPro" id="IPR036962">
    <property type="entry name" value="Glyco_hydro_3_N_sf"/>
</dbReference>
<protein>
    <recommendedName>
        <fullName evidence="16">beta-glucosidase</fullName>
        <ecNumber evidence="16">3.2.1.21</ecNumber>
    </recommendedName>
</protein>
<keyword evidence="13 16" id="KW-0326">Glycosidase</keyword>
<evidence type="ECO:0000256" key="11">
    <source>
        <dbReference type="ARBA" id="ARBA00023180"/>
    </source>
</evidence>
<keyword evidence="10" id="KW-0472">Membrane</keyword>
<dbReference type="OMA" id="CENSKFW"/>
<dbReference type="SUPFAM" id="SSF52279">
    <property type="entry name" value="Beta-D-glucan exohydrolase, C-terminal domain"/>
    <property type="match status" value="1"/>
</dbReference>
<dbReference type="PANTHER" id="PTHR42715">
    <property type="entry name" value="BETA-GLUCOSIDASE"/>
    <property type="match status" value="1"/>
</dbReference>
<keyword evidence="9" id="KW-1133">Transmembrane helix</keyword>
<dbReference type="STRING" id="1076935.U4LIL3"/>
<organism evidence="18 19">
    <name type="scientific">Pyronema omphalodes (strain CBS 100304)</name>
    <name type="common">Pyronema confluens</name>
    <dbReference type="NCBI Taxonomy" id="1076935"/>
    <lineage>
        <taxon>Eukaryota</taxon>
        <taxon>Fungi</taxon>
        <taxon>Dikarya</taxon>
        <taxon>Ascomycota</taxon>
        <taxon>Pezizomycotina</taxon>
        <taxon>Pezizomycetes</taxon>
        <taxon>Pezizales</taxon>
        <taxon>Pyronemataceae</taxon>
        <taxon>Pyronema</taxon>
    </lineage>
</organism>
<dbReference type="UniPathway" id="UPA00696"/>
<evidence type="ECO:0000256" key="15">
    <source>
        <dbReference type="ARBA" id="ARBA00024983"/>
    </source>
</evidence>
<dbReference type="Pfam" id="PF01915">
    <property type="entry name" value="Glyco_hydro_3_C"/>
    <property type="match status" value="1"/>
</dbReference>
<comment type="subcellular location">
    <subcellularLocation>
        <location evidence="2">Cell membrane</location>
        <topology evidence="2">Single-pass type II membrane protein</topology>
    </subcellularLocation>
</comment>
<dbReference type="Pfam" id="PF00933">
    <property type="entry name" value="Glyco_hydro_3"/>
    <property type="match status" value="1"/>
</dbReference>
<dbReference type="Pfam" id="PF14310">
    <property type="entry name" value="Fn3-like"/>
    <property type="match status" value="1"/>
</dbReference>
<dbReference type="AlphaFoldDB" id="U4LIL3"/>
<keyword evidence="12 16" id="KW-0119">Carbohydrate metabolism</keyword>
<dbReference type="InterPro" id="IPR017853">
    <property type="entry name" value="GH"/>
</dbReference>
<dbReference type="SUPFAM" id="SSF51445">
    <property type="entry name" value="(Trans)glycosidases"/>
    <property type="match status" value="1"/>
</dbReference>
<evidence type="ECO:0000256" key="6">
    <source>
        <dbReference type="ARBA" id="ARBA00022692"/>
    </source>
</evidence>
<dbReference type="eggNOG" id="ENOG502QR4D">
    <property type="taxonomic scope" value="Eukaryota"/>
</dbReference>
<dbReference type="Gene3D" id="3.20.20.300">
    <property type="entry name" value="Glycoside hydrolase, family 3, N-terminal domain"/>
    <property type="match status" value="1"/>
</dbReference>
<evidence type="ECO:0000256" key="9">
    <source>
        <dbReference type="ARBA" id="ARBA00022989"/>
    </source>
</evidence>
<dbReference type="InterPro" id="IPR036881">
    <property type="entry name" value="Glyco_hydro_3_C_sf"/>
</dbReference>
<keyword evidence="14 16" id="KW-0624">Polysaccharide degradation</keyword>
<evidence type="ECO:0000256" key="13">
    <source>
        <dbReference type="ARBA" id="ARBA00023295"/>
    </source>
</evidence>
<accession>U4LIL3</accession>
<evidence type="ECO:0000256" key="5">
    <source>
        <dbReference type="ARBA" id="ARBA00022475"/>
    </source>
</evidence>
<comment type="function">
    <text evidence="15">Beta-glucosidases are one of a number of cellulolytic enzymes involved in the degradation of cellulosic biomass. Catalyzes the last step releasing glucose from the inhibitory cellobiose.</text>
</comment>
<dbReference type="PANTHER" id="PTHR42715:SF20">
    <property type="entry name" value="BETA-GLUCOSIDASE E-RELATED"/>
    <property type="match status" value="1"/>
</dbReference>
<dbReference type="SMART" id="SM01217">
    <property type="entry name" value="Fn3_like"/>
    <property type="match status" value="1"/>
</dbReference>
<keyword evidence="6" id="KW-0812">Transmembrane</keyword>
<dbReference type="EMBL" id="HF935589">
    <property type="protein sequence ID" value="CCX31362.1"/>
    <property type="molecule type" value="Genomic_DNA"/>
</dbReference>